<feature type="domain" description="VOC" evidence="1">
    <location>
        <begin position="5"/>
        <end position="131"/>
    </location>
</feature>
<proteinExistence type="predicted"/>
<dbReference type="SUPFAM" id="SSF54593">
    <property type="entry name" value="Glyoxalase/Bleomycin resistance protein/Dihydroxybiphenyl dioxygenase"/>
    <property type="match status" value="1"/>
</dbReference>
<dbReference type="Gene3D" id="3.10.180.10">
    <property type="entry name" value="2,3-Dihydroxybiphenyl 1,2-Dioxygenase, domain 1"/>
    <property type="match status" value="2"/>
</dbReference>
<protein>
    <submittedName>
        <fullName evidence="2">Glyoxalase</fullName>
    </submittedName>
</protein>
<reference evidence="2 3" key="1">
    <citation type="submission" date="2016-07" db="EMBL/GenBank/DDBJ databases">
        <title>Caryophanon tenue genome sequencing.</title>
        <authorList>
            <person name="Verma A."/>
            <person name="Pal Y."/>
            <person name="Krishnamurthi S."/>
        </authorList>
    </citation>
    <scope>NUCLEOTIDE SEQUENCE [LARGE SCALE GENOMIC DNA]</scope>
    <source>
        <strain evidence="2 3">DSM 14152</strain>
    </source>
</reference>
<gene>
    <name evidence="2" type="ORF">A6M13_05795</name>
</gene>
<dbReference type="Pfam" id="PF00903">
    <property type="entry name" value="Glyoxalase"/>
    <property type="match status" value="2"/>
</dbReference>
<comment type="caution">
    <text evidence="2">The sequence shown here is derived from an EMBL/GenBank/DDBJ whole genome shotgun (WGS) entry which is preliminary data.</text>
</comment>
<feature type="domain" description="VOC" evidence="1">
    <location>
        <begin position="156"/>
        <end position="273"/>
    </location>
</feature>
<dbReference type="PANTHER" id="PTHR36110">
    <property type="entry name" value="RING-CLEAVING DIOXYGENASE MHQE-RELATED"/>
    <property type="match status" value="1"/>
</dbReference>
<dbReference type="Proteomes" id="UP000093199">
    <property type="component" value="Unassembled WGS sequence"/>
</dbReference>
<evidence type="ECO:0000313" key="3">
    <source>
        <dbReference type="Proteomes" id="UP000093199"/>
    </source>
</evidence>
<dbReference type="PANTHER" id="PTHR36110:SF4">
    <property type="entry name" value="RING-CLEAVING DIOXYGENASE MHQA-RELATED"/>
    <property type="match status" value="1"/>
</dbReference>
<dbReference type="InterPro" id="IPR029068">
    <property type="entry name" value="Glyas_Bleomycin-R_OHBP_Dase"/>
</dbReference>
<dbReference type="STRING" id="33978.A6M13_05795"/>
<dbReference type="OrthoDB" id="9785698at2"/>
<dbReference type="InterPro" id="IPR037523">
    <property type="entry name" value="VOC_core"/>
</dbReference>
<dbReference type="InterPro" id="IPR004360">
    <property type="entry name" value="Glyas_Fos-R_dOase_dom"/>
</dbReference>
<evidence type="ECO:0000313" key="2">
    <source>
        <dbReference type="EMBL" id="OCS82912.1"/>
    </source>
</evidence>
<dbReference type="AlphaFoldDB" id="A0A1C0Y6X7"/>
<accession>A0A1C0Y6X7</accession>
<dbReference type="RefSeq" id="WP_066547626.1">
    <property type="nucleotide sequence ID" value="NZ_MASJ01000039.1"/>
</dbReference>
<evidence type="ECO:0000259" key="1">
    <source>
        <dbReference type="PROSITE" id="PS51819"/>
    </source>
</evidence>
<organism evidence="2 3">
    <name type="scientific">Caryophanon tenue</name>
    <dbReference type="NCBI Taxonomy" id="33978"/>
    <lineage>
        <taxon>Bacteria</taxon>
        <taxon>Bacillati</taxon>
        <taxon>Bacillota</taxon>
        <taxon>Bacilli</taxon>
        <taxon>Bacillales</taxon>
        <taxon>Caryophanaceae</taxon>
        <taxon>Caryophanon</taxon>
    </lineage>
</organism>
<dbReference type="EMBL" id="MASJ01000039">
    <property type="protein sequence ID" value="OCS82912.1"/>
    <property type="molecule type" value="Genomic_DNA"/>
</dbReference>
<keyword evidence="3" id="KW-1185">Reference proteome</keyword>
<name>A0A1C0Y6X7_9BACL</name>
<dbReference type="InterPro" id="IPR052537">
    <property type="entry name" value="Extradiol_RC_dioxygenase"/>
</dbReference>
<dbReference type="PROSITE" id="PS51819">
    <property type="entry name" value="VOC"/>
    <property type="match status" value="2"/>
</dbReference>
<sequence>MKFTRHHHVSMVVKNGKKTDAFYTNVLGLRRVKKTVNQDSPSMYHLFYGDKIGTAGTELTFFEIPMVGRTHRGTDAITKVALSVPSVEALQYWHQRLTEAGVAVSAQQIYADKQAILFEDPDSLRLAFVADAQFIPPTAWTYWEQSTVPQTYAIQGFVTTELTVSDVQQMETVLTELFGYEVVARTEEGIRFRGDGGLETELFVVQQDGPVERPGRGSIHHIALSVKDEQELAAWEERIRAFGLVPTQIIDRYYFKSLYVNIVGHIIFELATDGPGFLRDGHIDTLGQQLDLPDFLEPHRADIEADLEPLD</sequence>